<proteinExistence type="inferred from homology"/>
<evidence type="ECO:0000256" key="4">
    <source>
        <dbReference type="ARBA" id="ARBA00022827"/>
    </source>
</evidence>
<dbReference type="InterPro" id="IPR023753">
    <property type="entry name" value="FAD/NAD-binding_dom"/>
</dbReference>
<feature type="domain" description="FAD/NAD(P)-binding" evidence="9">
    <location>
        <begin position="7"/>
        <end position="322"/>
    </location>
</feature>
<evidence type="ECO:0000256" key="3">
    <source>
        <dbReference type="ARBA" id="ARBA00022630"/>
    </source>
</evidence>
<keyword evidence="4" id="KW-0274">FAD</keyword>
<dbReference type="Pfam" id="PF07992">
    <property type="entry name" value="Pyr_redox_2"/>
    <property type="match status" value="1"/>
</dbReference>
<comment type="catalytic activity">
    <reaction evidence="7">
        <text>a quinone + NADH + H(+) = a quinol + NAD(+)</text>
        <dbReference type="Rhea" id="RHEA:46160"/>
        <dbReference type="ChEBI" id="CHEBI:15378"/>
        <dbReference type="ChEBI" id="CHEBI:24646"/>
        <dbReference type="ChEBI" id="CHEBI:57540"/>
        <dbReference type="ChEBI" id="CHEBI:57945"/>
        <dbReference type="ChEBI" id="CHEBI:132124"/>
        <dbReference type="EC" id="1.6.5.9"/>
    </reaction>
</comment>
<comment type="caution">
    <text evidence="10">The sequence shown here is derived from an EMBL/GenBank/DDBJ whole genome shotgun (WGS) entry which is preliminary data.</text>
</comment>
<dbReference type="PANTHER" id="PTHR43706:SF47">
    <property type="entry name" value="EXTERNAL NADH-UBIQUINONE OXIDOREDUCTASE 1, MITOCHONDRIAL-RELATED"/>
    <property type="match status" value="1"/>
</dbReference>
<keyword evidence="6" id="KW-0520">NAD</keyword>
<evidence type="ECO:0000256" key="1">
    <source>
        <dbReference type="ARBA" id="ARBA00005272"/>
    </source>
</evidence>
<sequence>MGSMRPRVVIVGGGFGGLWALRTLKDAPVDVTLIDRNNYHTFLPLLYQVAAAELEPEDIAYPLRTIIRKMPNTSFVMADVTGIDFAKRLVMCEGLNIAYDYLILAVGSKTQFFGTTGAEKFAFQLKTLDHAVDIRNHILSCFEMASVETDEELRQHLMTFVIVGGGPTGVEFAGALAELINGPLKKDYPHLDLSCARVILIEAANSILLGFPQKQRLYALNRLRSMGVVVMLQTMVSHITRHTVHLKEKGVVPAETVLWTAGVTAAINSDWGLPTGRYGRISVNPTLQLEDHPNVYIIGDMSSVDDGRPMLPMTAPVAIQEGIHAAKNILLRLNEQSPLPFTFKDVGAMVTIGRNAAVVRLGERVFTGFIAWLVWLVVHLLSLIGFRNRMIVTLNWALDYLVSDRAVRLIMPFKNLRYNKKKH</sequence>
<keyword evidence="8" id="KW-0812">Transmembrane</keyword>
<gene>
    <name evidence="10" type="ORF">HWQ67_14300</name>
</gene>
<evidence type="ECO:0000313" key="11">
    <source>
        <dbReference type="Proteomes" id="UP001196980"/>
    </source>
</evidence>
<dbReference type="Proteomes" id="UP001196980">
    <property type="component" value="Unassembled WGS sequence"/>
</dbReference>
<protein>
    <recommendedName>
        <fullName evidence="2">NADH:ubiquinone reductase (non-electrogenic)</fullName>
        <ecNumber evidence="2">1.6.5.9</ecNumber>
    </recommendedName>
</protein>
<accession>A0ABS6S1M5</accession>
<feature type="transmembrane region" description="Helical" evidence="8">
    <location>
        <begin position="365"/>
        <end position="386"/>
    </location>
</feature>
<name>A0ABS6S1M5_9BACT</name>
<keyword evidence="5" id="KW-0560">Oxidoreductase</keyword>
<keyword evidence="11" id="KW-1185">Reference proteome</keyword>
<evidence type="ECO:0000256" key="5">
    <source>
        <dbReference type="ARBA" id="ARBA00023002"/>
    </source>
</evidence>
<keyword evidence="3" id="KW-0285">Flavoprotein</keyword>
<keyword evidence="8" id="KW-1133">Transmembrane helix</keyword>
<evidence type="ECO:0000256" key="7">
    <source>
        <dbReference type="ARBA" id="ARBA00047599"/>
    </source>
</evidence>
<evidence type="ECO:0000259" key="9">
    <source>
        <dbReference type="Pfam" id="PF07992"/>
    </source>
</evidence>
<reference evidence="10 11" key="1">
    <citation type="journal article" date="2020" name="J Geophys Res Biogeosci">
        <title>Magnetotaxis as an Adaptation to Enable Bacterial Shuttling of Microbial Sulfur and Sulfur Cycling Across Aquatic Oxic#Anoxic Interfaces.</title>
        <authorList>
            <person name="Li J."/>
            <person name="Liu P."/>
            <person name="Wang J."/>
            <person name="Roberts A.P."/>
            <person name="Pan Y."/>
        </authorList>
    </citation>
    <scope>NUCLEOTIDE SEQUENCE [LARGE SCALE GENOMIC DNA]</scope>
    <source>
        <strain evidence="10 11">MYR-1_YQ</strain>
    </source>
</reference>
<keyword evidence="8" id="KW-0472">Membrane</keyword>
<evidence type="ECO:0000313" key="10">
    <source>
        <dbReference type="EMBL" id="MBV6342754.1"/>
    </source>
</evidence>
<dbReference type="InterPro" id="IPR045024">
    <property type="entry name" value="NDH-2"/>
</dbReference>
<dbReference type="PANTHER" id="PTHR43706">
    <property type="entry name" value="NADH DEHYDROGENASE"/>
    <property type="match status" value="1"/>
</dbReference>
<evidence type="ECO:0000256" key="8">
    <source>
        <dbReference type="SAM" id="Phobius"/>
    </source>
</evidence>
<evidence type="ECO:0000256" key="6">
    <source>
        <dbReference type="ARBA" id="ARBA00023027"/>
    </source>
</evidence>
<dbReference type="EMBL" id="JABXWD010000334">
    <property type="protein sequence ID" value="MBV6342754.1"/>
    <property type="molecule type" value="Genomic_DNA"/>
</dbReference>
<evidence type="ECO:0000256" key="2">
    <source>
        <dbReference type="ARBA" id="ARBA00012637"/>
    </source>
</evidence>
<comment type="similarity">
    <text evidence="1">Belongs to the NADH dehydrogenase family.</text>
</comment>
<organism evidence="10 11">
    <name type="scientific">Candidatus Magnetobacterium casense</name>
    <dbReference type="NCBI Taxonomy" id="1455061"/>
    <lineage>
        <taxon>Bacteria</taxon>
        <taxon>Pseudomonadati</taxon>
        <taxon>Nitrospirota</taxon>
        <taxon>Thermodesulfovibrionia</taxon>
        <taxon>Thermodesulfovibrionales</taxon>
        <taxon>Candidatus Magnetobacteriaceae</taxon>
        <taxon>Candidatus Magnetobacterium</taxon>
    </lineage>
</organism>
<dbReference type="RefSeq" id="WP_218253368.1">
    <property type="nucleotide sequence ID" value="NZ_JABXWD010000334.1"/>
</dbReference>
<dbReference type="EC" id="1.6.5.9" evidence="2"/>